<evidence type="ECO:0000259" key="12">
    <source>
        <dbReference type="PROSITE" id="PS51007"/>
    </source>
</evidence>
<evidence type="ECO:0000256" key="9">
    <source>
        <dbReference type="PROSITE-ProRule" id="PRU00433"/>
    </source>
</evidence>
<keyword evidence="5 9" id="KW-0479">Metal-binding</keyword>
<comment type="subcellular location">
    <subcellularLocation>
        <location evidence="1">Membrane</location>
        <topology evidence="1">Multi-pass membrane protein</topology>
    </subcellularLocation>
</comment>
<feature type="transmembrane region" description="Helical" evidence="10">
    <location>
        <begin position="469"/>
        <end position="486"/>
    </location>
</feature>
<feature type="chain" id="PRO_5015606756" evidence="11">
    <location>
        <begin position="37"/>
        <end position="658"/>
    </location>
</feature>
<dbReference type="GO" id="GO:0033573">
    <property type="term" value="C:high-affinity iron permease complex"/>
    <property type="evidence" value="ECO:0007669"/>
    <property type="project" value="InterPro"/>
</dbReference>
<keyword evidence="11" id="KW-0732">Signal</keyword>
<proteinExistence type="inferred from homology"/>
<accession>A0A2U2J220</accession>
<protein>
    <submittedName>
        <fullName evidence="13">Iron permease</fullName>
    </submittedName>
</protein>
<feature type="transmembrane region" description="Helical" evidence="10">
    <location>
        <begin position="506"/>
        <end position="524"/>
    </location>
</feature>
<dbReference type="InterPro" id="IPR009056">
    <property type="entry name" value="Cyt_c-like_dom"/>
</dbReference>
<evidence type="ECO:0000256" key="7">
    <source>
        <dbReference type="ARBA" id="ARBA00023004"/>
    </source>
</evidence>
<dbReference type="Pfam" id="PF03239">
    <property type="entry name" value="FTR1"/>
    <property type="match status" value="1"/>
</dbReference>
<dbReference type="Proteomes" id="UP000245916">
    <property type="component" value="Unassembled WGS sequence"/>
</dbReference>
<dbReference type="EMBL" id="QFFF01000001">
    <property type="protein sequence ID" value="PWG02389.1"/>
    <property type="molecule type" value="Genomic_DNA"/>
</dbReference>
<feature type="transmembrane region" description="Helical" evidence="10">
    <location>
        <begin position="618"/>
        <end position="642"/>
    </location>
</feature>
<evidence type="ECO:0000256" key="2">
    <source>
        <dbReference type="ARBA" id="ARBA00008333"/>
    </source>
</evidence>
<dbReference type="AlphaFoldDB" id="A0A2U2J220"/>
<keyword evidence="4 10" id="KW-0812">Transmembrane</keyword>
<comment type="similarity">
    <text evidence="2">Belongs to the oxidase-dependent Fe transporter (OFeT) (TC 9.A.10.1) family.</text>
</comment>
<keyword evidence="14" id="KW-1185">Reference proteome</keyword>
<dbReference type="Pfam" id="PF13442">
    <property type="entry name" value="Cytochrome_CBB3"/>
    <property type="match status" value="1"/>
</dbReference>
<gene>
    <name evidence="13" type="ORF">DF286_05555</name>
</gene>
<feature type="domain" description="Cytochrome c" evidence="12">
    <location>
        <begin position="143"/>
        <end position="285"/>
    </location>
</feature>
<keyword evidence="3 9" id="KW-0349">Heme</keyword>
<dbReference type="OrthoDB" id="335174at2"/>
<dbReference type="GO" id="GO:0009055">
    <property type="term" value="F:electron transfer activity"/>
    <property type="evidence" value="ECO:0007669"/>
    <property type="project" value="InterPro"/>
</dbReference>
<dbReference type="PANTHER" id="PTHR31632">
    <property type="entry name" value="IRON TRANSPORTER FTH1"/>
    <property type="match status" value="1"/>
</dbReference>
<dbReference type="InterPro" id="IPR004923">
    <property type="entry name" value="FTR1/Fip1/EfeU"/>
</dbReference>
<comment type="caution">
    <text evidence="13">The sequence shown here is derived from an EMBL/GenBank/DDBJ whole genome shotgun (WGS) entry which is preliminary data.</text>
</comment>
<feature type="transmembrane region" description="Helical" evidence="10">
    <location>
        <begin position="577"/>
        <end position="598"/>
    </location>
</feature>
<feature type="transmembrane region" description="Helical" evidence="10">
    <location>
        <begin position="398"/>
        <end position="422"/>
    </location>
</feature>
<dbReference type="PANTHER" id="PTHR31632:SF2">
    <property type="entry name" value="PLASMA MEMBRANE IRON PERMEASE"/>
    <property type="match status" value="1"/>
</dbReference>
<organism evidence="13 14">
    <name type="scientific">Allosphingosinicella humi</name>
    <dbReference type="NCBI Taxonomy" id="2068657"/>
    <lineage>
        <taxon>Bacteria</taxon>
        <taxon>Pseudomonadati</taxon>
        <taxon>Pseudomonadota</taxon>
        <taxon>Alphaproteobacteria</taxon>
        <taxon>Sphingomonadales</taxon>
        <taxon>Sphingomonadaceae</taxon>
        <taxon>Allosphingosinicella</taxon>
    </lineage>
</organism>
<keyword evidence="8 10" id="KW-0472">Membrane</keyword>
<name>A0A2U2J220_9SPHN</name>
<sequence>MTGTAHAPRRLSSRLAPALLCSLFLALLVLALPAQAQSGDNGVQTTWRLLDYIAVDYGAAVQDGRIVSQFEYDEMVEFSNSVGERIAALPASPAQAELTADASRLREAIVAKVPPSEVATLARGLAADLLAAHPVPLAPTTAPDVDSAAALYAQNCAACHGAAGESPPAAFAALDPPPIDFTDRERARERSVFGLYQVITQGLEGTTMQSFASMPDQDRWALASYVGGIAFEGAAEGEQIWNDNEELRRLIPDMAALTAITPAALADKIGEEQAYAVIAYLRANPGAVVATGGSGSLDMVRDKLAQSLAAYATGDRKAAVELALSAYLDGFEPVEAVLATRDGKLMLEVEQALSGYRAAVSAGRPEAELRQQLAEIDGLLARAETALAPEAASELSTFLGAFAILLREGLEALLVVIAMIAFLRKADRTEQLRYVHGGWVAALVAGVATWFAATHFITISGASRELTEGFGALLAAVVLLSVGIWMHGKSQADEWRRYIQSKMNSALSRGSAWFMAALAFVVVYREVFETILFYAALWTQGNGGTILAGAVAALVLLAIIAWVMLRYSRKLPITQFFAYSSILIAVLAVVLAGKGVAALQEAGMLPITLVPDGPRVPILGISPTAEALGAQLLTLLIVIFGFRSTRRSKSEAAATPAE</sequence>
<evidence type="ECO:0000256" key="5">
    <source>
        <dbReference type="ARBA" id="ARBA00022723"/>
    </source>
</evidence>
<dbReference type="SUPFAM" id="SSF46626">
    <property type="entry name" value="Cytochrome c"/>
    <property type="match status" value="1"/>
</dbReference>
<evidence type="ECO:0000313" key="13">
    <source>
        <dbReference type="EMBL" id="PWG02389.1"/>
    </source>
</evidence>
<dbReference type="Gene3D" id="1.10.760.10">
    <property type="entry name" value="Cytochrome c-like domain"/>
    <property type="match status" value="1"/>
</dbReference>
<reference evidence="13 14" key="1">
    <citation type="submission" date="2018-05" db="EMBL/GenBank/DDBJ databases">
        <title>Genome of Sphingosinicella humi QZX222.</title>
        <authorList>
            <person name="Qiao Z."/>
            <person name="Wang G."/>
        </authorList>
    </citation>
    <scope>NUCLEOTIDE SEQUENCE [LARGE SCALE GENOMIC DNA]</scope>
    <source>
        <strain evidence="13 14">QZX222</strain>
    </source>
</reference>
<keyword evidence="6 10" id="KW-1133">Transmembrane helix</keyword>
<evidence type="ECO:0000256" key="11">
    <source>
        <dbReference type="SAM" id="SignalP"/>
    </source>
</evidence>
<dbReference type="InterPro" id="IPR036909">
    <property type="entry name" value="Cyt_c-like_dom_sf"/>
</dbReference>
<dbReference type="GO" id="GO:0020037">
    <property type="term" value="F:heme binding"/>
    <property type="evidence" value="ECO:0007669"/>
    <property type="project" value="InterPro"/>
</dbReference>
<evidence type="ECO:0000256" key="10">
    <source>
        <dbReference type="SAM" id="Phobius"/>
    </source>
</evidence>
<dbReference type="GO" id="GO:0015093">
    <property type="term" value="F:ferrous iron transmembrane transporter activity"/>
    <property type="evidence" value="ECO:0007669"/>
    <property type="project" value="TreeGrafter"/>
</dbReference>
<evidence type="ECO:0000256" key="8">
    <source>
        <dbReference type="ARBA" id="ARBA00023136"/>
    </source>
</evidence>
<dbReference type="RefSeq" id="WP_109270528.1">
    <property type="nucleotide sequence ID" value="NZ_QFFF01000001.1"/>
</dbReference>
<feature type="transmembrane region" description="Helical" evidence="10">
    <location>
        <begin position="434"/>
        <end position="457"/>
    </location>
</feature>
<feature type="transmembrane region" description="Helical" evidence="10">
    <location>
        <begin position="544"/>
        <end position="565"/>
    </location>
</feature>
<evidence type="ECO:0000256" key="6">
    <source>
        <dbReference type="ARBA" id="ARBA00022989"/>
    </source>
</evidence>
<evidence type="ECO:0000313" key="14">
    <source>
        <dbReference type="Proteomes" id="UP000245916"/>
    </source>
</evidence>
<keyword evidence="7 9" id="KW-0408">Iron</keyword>
<dbReference type="GO" id="GO:0046872">
    <property type="term" value="F:metal ion binding"/>
    <property type="evidence" value="ECO:0007669"/>
    <property type="project" value="UniProtKB-KW"/>
</dbReference>
<evidence type="ECO:0000256" key="3">
    <source>
        <dbReference type="ARBA" id="ARBA00022617"/>
    </source>
</evidence>
<feature type="signal peptide" evidence="11">
    <location>
        <begin position="1"/>
        <end position="36"/>
    </location>
</feature>
<evidence type="ECO:0000256" key="1">
    <source>
        <dbReference type="ARBA" id="ARBA00004141"/>
    </source>
</evidence>
<evidence type="ECO:0000256" key="4">
    <source>
        <dbReference type="ARBA" id="ARBA00022692"/>
    </source>
</evidence>
<dbReference type="PROSITE" id="PS51007">
    <property type="entry name" value="CYTC"/>
    <property type="match status" value="1"/>
</dbReference>